<dbReference type="InterPro" id="IPR050463">
    <property type="entry name" value="Gfo/Idh/MocA_oxidrdct_glycsds"/>
</dbReference>
<dbReference type="GO" id="GO:0000166">
    <property type="term" value="F:nucleotide binding"/>
    <property type="evidence" value="ECO:0007669"/>
    <property type="project" value="InterPro"/>
</dbReference>
<dbReference type="Pfam" id="PF01408">
    <property type="entry name" value="GFO_IDH_MocA"/>
    <property type="match status" value="1"/>
</dbReference>
<dbReference type="EMBL" id="UINC01083389">
    <property type="protein sequence ID" value="SVC29049.1"/>
    <property type="molecule type" value="Genomic_DNA"/>
</dbReference>
<dbReference type="GO" id="GO:0016491">
    <property type="term" value="F:oxidoreductase activity"/>
    <property type="evidence" value="ECO:0007669"/>
    <property type="project" value="UniProtKB-KW"/>
</dbReference>
<feature type="domain" description="Gfo/Idh/MocA-like oxidoreductase N-terminal" evidence="2">
    <location>
        <begin position="6"/>
        <end position="124"/>
    </location>
</feature>
<sequence>VVKTYRAAIVGGRRGVHHARAYQDLENMEVVAICEVDDQRRASAEAELNVTGYADYEQMLEKEQPDIVHAVTMPTVPRHIWVEPAAQAGVGALVIEKPIALKPKEAERLDAAQEKTGLKIVVNHQRRYLPFADKIREFQAEDKLGDVHFVRASTQGEIMDMDTHLMDLVLLAVGDVLPTDV</sequence>
<dbReference type="InterPro" id="IPR036291">
    <property type="entry name" value="NAD(P)-bd_dom_sf"/>
</dbReference>
<proteinExistence type="predicted"/>
<evidence type="ECO:0000259" key="2">
    <source>
        <dbReference type="Pfam" id="PF01408"/>
    </source>
</evidence>
<organism evidence="3">
    <name type="scientific">marine metagenome</name>
    <dbReference type="NCBI Taxonomy" id="408172"/>
    <lineage>
        <taxon>unclassified sequences</taxon>
        <taxon>metagenomes</taxon>
        <taxon>ecological metagenomes</taxon>
    </lineage>
</organism>
<protein>
    <recommendedName>
        <fullName evidence="2">Gfo/Idh/MocA-like oxidoreductase N-terminal domain-containing protein</fullName>
    </recommendedName>
</protein>
<dbReference type="SUPFAM" id="SSF51735">
    <property type="entry name" value="NAD(P)-binding Rossmann-fold domains"/>
    <property type="match status" value="1"/>
</dbReference>
<evidence type="ECO:0000313" key="3">
    <source>
        <dbReference type="EMBL" id="SVC29049.1"/>
    </source>
</evidence>
<reference evidence="3" key="1">
    <citation type="submission" date="2018-05" db="EMBL/GenBank/DDBJ databases">
        <authorList>
            <person name="Lanie J.A."/>
            <person name="Ng W.-L."/>
            <person name="Kazmierczak K.M."/>
            <person name="Andrzejewski T.M."/>
            <person name="Davidsen T.M."/>
            <person name="Wayne K.J."/>
            <person name="Tettelin H."/>
            <person name="Glass J.I."/>
            <person name="Rusch D."/>
            <person name="Podicherti R."/>
            <person name="Tsui H.-C.T."/>
            <person name="Winkler M.E."/>
        </authorList>
    </citation>
    <scope>NUCLEOTIDE SEQUENCE</scope>
</reference>
<dbReference type="AlphaFoldDB" id="A0A382KXI2"/>
<dbReference type="PANTHER" id="PTHR43818">
    <property type="entry name" value="BCDNA.GH03377"/>
    <property type="match status" value="1"/>
</dbReference>
<dbReference type="Gene3D" id="3.40.50.720">
    <property type="entry name" value="NAD(P)-binding Rossmann-like Domain"/>
    <property type="match status" value="1"/>
</dbReference>
<dbReference type="PANTHER" id="PTHR43818:SF11">
    <property type="entry name" value="BCDNA.GH03377"/>
    <property type="match status" value="1"/>
</dbReference>
<dbReference type="InterPro" id="IPR000683">
    <property type="entry name" value="Gfo/Idh/MocA-like_OxRdtase_N"/>
</dbReference>
<feature type="non-terminal residue" evidence="3">
    <location>
        <position position="181"/>
    </location>
</feature>
<evidence type="ECO:0000256" key="1">
    <source>
        <dbReference type="ARBA" id="ARBA00023002"/>
    </source>
</evidence>
<gene>
    <name evidence="3" type="ORF">METZ01_LOCUS281903</name>
</gene>
<keyword evidence="1" id="KW-0560">Oxidoreductase</keyword>
<feature type="non-terminal residue" evidence="3">
    <location>
        <position position="1"/>
    </location>
</feature>
<accession>A0A382KXI2</accession>
<name>A0A382KXI2_9ZZZZ</name>